<dbReference type="EMBL" id="JACHEJ010000025">
    <property type="protein sequence ID" value="MBB6182309.1"/>
    <property type="molecule type" value="Genomic_DNA"/>
</dbReference>
<protein>
    <recommendedName>
        <fullName evidence="3">Restriction endonuclease type IV Mrr domain-containing protein</fullName>
    </recommendedName>
</protein>
<keyword evidence="2" id="KW-1185">Reference proteome</keyword>
<accession>A0A7W9Z2H2</accession>
<sequence>MNVELLGQLHQRLFASDGSERHLRLESRAMVPARSYRHGISCSRHLSRSQAEIPPIPTVQISRAISLFEQLEKLPKGRKSSRKYEILCLEILNYLFEGSLVNPTEQKHTQDGLNIFDIIYSINPIARHPIWDAIARDFPARIIMFECKNYGHPVGPMQVFTTERYMSVPARRSICFLLTRLKPSKNAHLAAHAAMRDSGKMIILLDDQDLRQMLKLKDEQSLLERGNDAWFMQDPSVHLEALIYRFLSSLGR</sequence>
<evidence type="ECO:0008006" key="3">
    <source>
        <dbReference type="Google" id="ProtNLM"/>
    </source>
</evidence>
<evidence type="ECO:0000313" key="2">
    <source>
        <dbReference type="Proteomes" id="UP000535501"/>
    </source>
</evidence>
<name>A0A7W9Z2H2_9HYPH</name>
<proteinExistence type="predicted"/>
<dbReference type="RefSeq" id="WP_172977912.1">
    <property type="nucleotide sequence ID" value="NZ_JACHEJ010000025.1"/>
</dbReference>
<dbReference type="Proteomes" id="UP000535501">
    <property type="component" value="Unassembled WGS sequence"/>
</dbReference>
<organism evidence="1 2">
    <name type="scientific">Pseudorhizobium flavum</name>
    <dbReference type="NCBI Taxonomy" id="1335061"/>
    <lineage>
        <taxon>Bacteria</taxon>
        <taxon>Pseudomonadati</taxon>
        <taxon>Pseudomonadota</taxon>
        <taxon>Alphaproteobacteria</taxon>
        <taxon>Hyphomicrobiales</taxon>
        <taxon>Rhizobiaceae</taxon>
        <taxon>Rhizobium/Agrobacterium group</taxon>
        <taxon>Pseudorhizobium</taxon>
    </lineage>
</organism>
<reference evidence="1 2" key="1">
    <citation type="submission" date="2020-08" db="EMBL/GenBank/DDBJ databases">
        <title>Genomic Encyclopedia of Type Strains, Phase IV (KMG-IV): sequencing the most valuable type-strain genomes for metagenomic binning, comparative biology and taxonomic classification.</title>
        <authorList>
            <person name="Goeker M."/>
        </authorList>
    </citation>
    <scope>NUCLEOTIDE SEQUENCE [LARGE SCALE GENOMIC DNA]</scope>
    <source>
        <strain evidence="1 2">DSM 102134</strain>
    </source>
</reference>
<gene>
    <name evidence="1" type="ORF">HNQ75_004298</name>
</gene>
<dbReference type="AlphaFoldDB" id="A0A7W9Z2H2"/>
<evidence type="ECO:0000313" key="1">
    <source>
        <dbReference type="EMBL" id="MBB6182309.1"/>
    </source>
</evidence>
<comment type="caution">
    <text evidence="1">The sequence shown here is derived from an EMBL/GenBank/DDBJ whole genome shotgun (WGS) entry which is preliminary data.</text>
</comment>